<accession>A0A0U1KVJ5</accession>
<keyword evidence="5 9" id="KW-0067">ATP-binding</keyword>
<evidence type="ECO:0000259" key="10">
    <source>
        <dbReference type="Pfam" id="PF01467"/>
    </source>
</evidence>
<proteinExistence type="inferred from homology"/>
<evidence type="ECO:0000256" key="5">
    <source>
        <dbReference type="ARBA" id="ARBA00022840"/>
    </source>
</evidence>
<dbReference type="AlphaFoldDB" id="A0A0U1KVJ5"/>
<protein>
    <recommendedName>
        <fullName evidence="9">Phosphopantetheine adenylyltransferase</fullName>
        <ecNumber evidence="9">2.7.7.3</ecNumber>
    </recommendedName>
    <alternativeName>
        <fullName evidence="9">Dephospho-CoA pyrophosphorylase</fullName>
    </alternativeName>
    <alternativeName>
        <fullName evidence="9">Pantetheine-phosphate adenylyltransferase</fullName>
        <shortName evidence="9">PPAT</shortName>
    </alternativeName>
</protein>
<evidence type="ECO:0000256" key="9">
    <source>
        <dbReference type="HAMAP-Rule" id="MF_00151"/>
    </source>
</evidence>
<evidence type="ECO:0000313" key="12">
    <source>
        <dbReference type="Proteomes" id="UP000049855"/>
    </source>
</evidence>
<feature type="binding site" evidence="9">
    <location>
        <begin position="9"/>
        <end position="10"/>
    </location>
    <ligand>
        <name>ATP</name>
        <dbReference type="ChEBI" id="CHEBI:30616"/>
    </ligand>
</feature>
<evidence type="ECO:0000256" key="7">
    <source>
        <dbReference type="ARBA" id="ARBA00022993"/>
    </source>
</evidence>
<feature type="binding site" evidence="9">
    <location>
        <position position="9"/>
    </location>
    <ligand>
        <name>substrate</name>
    </ligand>
</feature>
<comment type="pathway">
    <text evidence="9">Cofactor biosynthesis; coenzyme A biosynthesis; CoA from (R)-pantothenate: step 4/5.</text>
</comment>
<evidence type="ECO:0000256" key="1">
    <source>
        <dbReference type="ARBA" id="ARBA00022490"/>
    </source>
</evidence>
<keyword evidence="1 9" id="KW-0963">Cytoplasm</keyword>
<dbReference type="EMBL" id="CTRP01000004">
    <property type="protein sequence ID" value="CQR71401.1"/>
    <property type="molecule type" value="Genomic_DNA"/>
</dbReference>
<keyword evidence="6 9" id="KW-0460">Magnesium</keyword>
<feature type="site" description="Transition state stabilizer" evidence="9">
    <location>
        <position position="17"/>
    </location>
</feature>
<keyword evidence="4 9" id="KW-0547">Nucleotide-binding</keyword>
<dbReference type="GO" id="GO:0015937">
    <property type="term" value="P:coenzyme A biosynthetic process"/>
    <property type="evidence" value="ECO:0007669"/>
    <property type="project" value="UniProtKB-UniRule"/>
</dbReference>
<dbReference type="UniPathway" id="UPA00241">
    <property type="reaction ID" value="UER00355"/>
</dbReference>
<dbReference type="PRINTS" id="PR01020">
    <property type="entry name" value="LPSBIOSNTHSS"/>
</dbReference>
<comment type="function">
    <text evidence="9">Reversibly transfers an adenylyl group from ATP to 4'-phosphopantetheine, yielding dephospho-CoA (dPCoA) and pyrophosphate.</text>
</comment>
<reference evidence="12" key="1">
    <citation type="submission" date="2015-03" db="EMBL/GenBank/DDBJ databases">
        <authorList>
            <person name="Nijsse Bart"/>
        </authorList>
    </citation>
    <scope>NUCLEOTIDE SEQUENCE [LARGE SCALE GENOMIC DNA]</scope>
</reference>
<comment type="catalytic activity">
    <reaction evidence="8 9">
        <text>(R)-4'-phosphopantetheine + ATP + H(+) = 3'-dephospho-CoA + diphosphate</text>
        <dbReference type="Rhea" id="RHEA:19801"/>
        <dbReference type="ChEBI" id="CHEBI:15378"/>
        <dbReference type="ChEBI" id="CHEBI:30616"/>
        <dbReference type="ChEBI" id="CHEBI:33019"/>
        <dbReference type="ChEBI" id="CHEBI:57328"/>
        <dbReference type="ChEBI" id="CHEBI:61723"/>
        <dbReference type="EC" id="2.7.7.3"/>
    </reaction>
</comment>
<dbReference type="GO" id="GO:0004595">
    <property type="term" value="F:pantetheine-phosphate adenylyltransferase activity"/>
    <property type="evidence" value="ECO:0007669"/>
    <property type="project" value="UniProtKB-UniRule"/>
</dbReference>
<dbReference type="Proteomes" id="UP000049855">
    <property type="component" value="Unassembled WGS sequence"/>
</dbReference>
<dbReference type="NCBIfam" id="TIGR01510">
    <property type="entry name" value="coaD_prev_kdtB"/>
    <property type="match status" value="1"/>
</dbReference>
<evidence type="ECO:0000256" key="3">
    <source>
        <dbReference type="ARBA" id="ARBA00022695"/>
    </source>
</evidence>
<feature type="binding site" evidence="9">
    <location>
        <begin position="88"/>
        <end position="90"/>
    </location>
    <ligand>
        <name>ATP</name>
        <dbReference type="ChEBI" id="CHEBI:30616"/>
    </ligand>
</feature>
<evidence type="ECO:0000313" key="11">
    <source>
        <dbReference type="EMBL" id="CQR71401.1"/>
    </source>
</evidence>
<keyword evidence="7 9" id="KW-0173">Coenzyme A biosynthesis</keyword>
<dbReference type="Pfam" id="PF01467">
    <property type="entry name" value="CTP_transf_like"/>
    <property type="match status" value="1"/>
</dbReference>
<dbReference type="SUPFAM" id="SSF52374">
    <property type="entry name" value="Nucleotidylyl transferase"/>
    <property type="match status" value="1"/>
</dbReference>
<dbReference type="PANTHER" id="PTHR21342">
    <property type="entry name" value="PHOSPHOPANTETHEINE ADENYLYLTRANSFERASE"/>
    <property type="match status" value="1"/>
</dbReference>
<dbReference type="CDD" id="cd02163">
    <property type="entry name" value="PPAT"/>
    <property type="match status" value="1"/>
</dbReference>
<organism evidence="11 12">
    <name type="scientific">Sporomusa ovata</name>
    <dbReference type="NCBI Taxonomy" id="2378"/>
    <lineage>
        <taxon>Bacteria</taxon>
        <taxon>Bacillati</taxon>
        <taxon>Bacillota</taxon>
        <taxon>Negativicutes</taxon>
        <taxon>Selenomonadales</taxon>
        <taxon>Sporomusaceae</taxon>
        <taxon>Sporomusa</taxon>
    </lineage>
</organism>
<dbReference type="Gene3D" id="3.40.50.620">
    <property type="entry name" value="HUPs"/>
    <property type="match status" value="1"/>
</dbReference>
<feature type="binding site" evidence="9">
    <location>
        <position position="87"/>
    </location>
    <ligand>
        <name>substrate</name>
    </ligand>
</feature>
<comment type="similarity">
    <text evidence="9">Belongs to the bacterial CoaD family.</text>
</comment>
<keyword evidence="12" id="KW-1185">Reference proteome</keyword>
<evidence type="ECO:0000256" key="6">
    <source>
        <dbReference type="ARBA" id="ARBA00022842"/>
    </source>
</evidence>
<comment type="subcellular location">
    <subcellularLocation>
        <location evidence="9">Cytoplasm</location>
    </subcellularLocation>
</comment>
<feature type="binding site" evidence="9">
    <location>
        <position position="98"/>
    </location>
    <ligand>
        <name>ATP</name>
        <dbReference type="ChEBI" id="CHEBI:30616"/>
    </ligand>
</feature>
<dbReference type="GO" id="GO:0005737">
    <property type="term" value="C:cytoplasm"/>
    <property type="evidence" value="ECO:0007669"/>
    <property type="project" value="UniProtKB-SubCell"/>
</dbReference>
<comment type="subunit">
    <text evidence="9">Homohexamer.</text>
</comment>
<gene>
    <name evidence="9" type="primary">coaD</name>
    <name evidence="11" type="ORF">SpAn4DRAFT_3906</name>
</gene>
<dbReference type="InterPro" id="IPR001980">
    <property type="entry name" value="PPAT"/>
</dbReference>
<dbReference type="InterPro" id="IPR014729">
    <property type="entry name" value="Rossmann-like_a/b/a_fold"/>
</dbReference>
<dbReference type="InterPro" id="IPR004821">
    <property type="entry name" value="Cyt_trans-like"/>
</dbReference>
<dbReference type="GO" id="GO:0005524">
    <property type="term" value="F:ATP binding"/>
    <property type="evidence" value="ECO:0007669"/>
    <property type="project" value="UniProtKB-KW"/>
</dbReference>
<comment type="cofactor">
    <cofactor evidence="9">
        <name>Mg(2+)</name>
        <dbReference type="ChEBI" id="CHEBI:18420"/>
    </cofactor>
</comment>
<name>A0A0U1KVJ5_9FIRM</name>
<evidence type="ECO:0000256" key="4">
    <source>
        <dbReference type="ARBA" id="ARBA00022741"/>
    </source>
</evidence>
<evidence type="ECO:0000256" key="8">
    <source>
        <dbReference type="ARBA" id="ARBA00029346"/>
    </source>
</evidence>
<evidence type="ECO:0000256" key="2">
    <source>
        <dbReference type="ARBA" id="ARBA00022679"/>
    </source>
</evidence>
<feature type="binding site" evidence="9">
    <location>
        <position position="41"/>
    </location>
    <ligand>
        <name>substrate</name>
    </ligand>
</feature>
<keyword evidence="3 9" id="KW-0548">Nucleotidyltransferase</keyword>
<dbReference type="PANTHER" id="PTHR21342:SF1">
    <property type="entry name" value="PHOSPHOPANTETHEINE ADENYLYLTRANSFERASE"/>
    <property type="match status" value="1"/>
</dbReference>
<sequence>MRIGVCPGSFDPVTNGHVDIFSRASKMFDLVIAAVFHNPNKKPLFTMEERVEMLNLATKDITNIKVDSFSGLLYDYVLQQNSNFIVRGLRALSDFEYEFQRALLIKKIVPEIETIFMMTSNEYSFVSSSSIKELAKFGGPITGLVPECLEEKITKRIREKS</sequence>
<feature type="domain" description="Cytidyltransferase-like" evidence="10">
    <location>
        <begin position="5"/>
        <end position="133"/>
    </location>
</feature>
<dbReference type="HAMAP" id="MF_00151">
    <property type="entry name" value="PPAT_bact"/>
    <property type="match status" value="1"/>
</dbReference>
<feature type="binding site" evidence="9">
    <location>
        <begin position="123"/>
        <end position="129"/>
    </location>
    <ligand>
        <name>ATP</name>
        <dbReference type="ChEBI" id="CHEBI:30616"/>
    </ligand>
</feature>
<dbReference type="RefSeq" id="WP_021167499.1">
    <property type="nucleotide sequence ID" value="NZ_CTRP01000004.1"/>
</dbReference>
<feature type="binding site" evidence="9">
    <location>
        <position position="73"/>
    </location>
    <ligand>
        <name>substrate</name>
    </ligand>
</feature>
<dbReference type="NCBIfam" id="TIGR00125">
    <property type="entry name" value="cyt_tran_rel"/>
    <property type="match status" value="1"/>
</dbReference>
<dbReference type="EC" id="2.7.7.3" evidence="9"/>
<feature type="binding site" evidence="9">
    <location>
        <position position="17"/>
    </location>
    <ligand>
        <name>ATP</name>
        <dbReference type="ChEBI" id="CHEBI:30616"/>
    </ligand>
</feature>
<keyword evidence="2 9" id="KW-0808">Transferase</keyword>